<dbReference type="EMBL" id="MLYV02000750">
    <property type="protein sequence ID" value="PSR78326.1"/>
    <property type="molecule type" value="Genomic_DNA"/>
</dbReference>
<dbReference type="OrthoDB" id="2831072at2759"/>
<protein>
    <submittedName>
        <fullName evidence="2">Uncharacterized protein</fullName>
    </submittedName>
</protein>
<accession>A0A2R6NWL4</accession>
<dbReference type="STRING" id="98765.A0A2R6NWL4"/>
<evidence type="ECO:0000313" key="2">
    <source>
        <dbReference type="EMBL" id="PSR78326.1"/>
    </source>
</evidence>
<evidence type="ECO:0000256" key="1">
    <source>
        <dbReference type="SAM" id="MobiDB-lite"/>
    </source>
</evidence>
<organism evidence="2 3">
    <name type="scientific">Hermanssonia centrifuga</name>
    <dbReference type="NCBI Taxonomy" id="98765"/>
    <lineage>
        <taxon>Eukaryota</taxon>
        <taxon>Fungi</taxon>
        <taxon>Dikarya</taxon>
        <taxon>Basidiomycota</taxon>
        <taxon>Agaricomycotina</taxon>
        <taxon>Agaricomycetes</taxon>
        <taxon>Polyporales</taxon>
        <taxon>Meruliaceae</taxon>
        <taxon>Hermanssonia</taxon>
    </lineage>
</organism>
<proteinExistence type="predicted"/>
<sequence length="104" mass="11298">MDPLARIRTFPKAPAPNDDISAIRGNVPSEHKQLNANCLAYHIGGAGSKVFANGLLNDMKLVEVNVRQKRPGVGGEAQGTERWECETVCEIEVKEGLCAKPPWS</sequence>
<name>A0A2R6NWL4_9APHY</name>
<evidence type="ECO:0000313" key="3">
    <source>
        <dbReference type="Proteomes" id="UP000186601"/>
    </source>
</evidence>
<gene>
    <name evidence="2" type="ORF">PHLCEN_2v7448</name>
</gene>
<dbReference type="Proteomes" id="UP000186601">
    <property type="component" value="Unassembled WGS sequence"/>
</dbReference>
<keyword evidence="3" id="KW-1185">Reference proteome</keyword>
<dbReference type="AlphaFoldDB" id="A0A2R6NWL4"/>
<feature type="region of interest" description="Disordered" evidence="1">
    <location>
        <begin position="1"/>
        <end position="20"/>
    </location>
</feature>
<reference evidence="2 3" key="1">
    <citation type="submission" date="2018-02" db="EMBL/GenBank/DDBJ databases">
        <title>Genome sequence of the basidiomycete white-rot fungus Phlebia centrifuga.</title>
        <authorList>
            <person name="Granchi Z."/>
            <person name="Peng M."/>
            <person name="de Vries R.P."/>
            <person name="Hilden K."/>
            <person name="Makela M.R."/>
            <person name="Grigoriev I."/>
            <person name="Riley R."/>
        </authorList>
    </citation>
    <scope>NUCLEOTIDE SEQUENCE [LARGE SCALE GENOMIC DNA]</scope>
    <source>
        <strain evidence="2 3">FBCC195</strain>
    </source>
</reference>
<comment type="caution">
    <text evidence="2">The sequence shown here is derived from an EMBL/GenBank/DDBJ whole genome shotgun (WGS) entry which is preliminary data.</text>
</comment>